<keyword evidence="2" id="KW-0378">Hydrolase</keyword>
<comment type="caution">
    <text evidence="4">The sequence shown here is derived from an EMBL/GenBank/DDBJ whole genome shotgun (WGS) entry which is preliminary data.</text>
</comment>
<keyword evidence="5" id="KW-1185">Reference proteome</keyword>
<evidence type="ECO:0000313" key="5">
    <source>
        <dbReference type="Proteomes" id="UP000036987"/>
    </source>
</evidence>
<dbReference type="AlphaFoldDB" id="A0A0K9NK16"/>
<comment type="similarity">
    <text evidence="1">Belongs to the inositol polyphosphate 5-phosphatase family.</text>
</comment>
<organism evidence="4 5">
    <name type="scientific">Zostera marina</name>
    <name type="common">Eelgrass</name>
    <dbReference type="NCBI Taxonomy" id="29655"/>
    <lineage>
        <taxon>Eukaryota</taxon>
        <taxon>Viridiplantae</taxon>
        <taxon>Streptophyta</taxon>
        <taxon>Embryophyta</taxon>
        <taxon>Tracheophyta</taxon>
        <taxon>Spermatophyta</taxon>
        <taxon>Magnoliopsida</taxon>
        <taxon>Liliopsida</taxon>
        <taxon>Zosteraceae</taxon>
        <taxon>Zostera</taxon>
    </lineage>
</organism>
<dbReference type="GO" id="GO:0034485">
    <property type="term" value="F:phosphatidylinositol-3,4,5-trisphosphate 5-phosphatase activity"/>
    <property type="evidence" value="ECO:0000318"/>
    <property type="project" value="GO_Central"/>
</dbReference>
<dbReference type="PANTHER" id="PTHR45666:SF5">
    <property type="entry name" value="TYPE IV INOSITOL POLYPHOSPHATE 5-PHOSPHATASE 3"/>
    <property type="match status" value="1"/>
</dbReference>
<dbReference type="SMART" id="SM00128">
    <property type="entry name" value="IPPc"/>
    <property type="match status" value="1"/>
</dbReference>
<dbReference type="GO" id="GO:0046856">
    <property type="term" value="P:phosphatidylinositol dephosphorylation"/>
    <property type="evidence" value="ECO:0000318"/>
    <property type="project" value="GO_Central"/>
</dbReference>
<dbReference type="GO" id="GO:0004439">
    <property type="term" value="F:phosphatidylinositol-4,5-bisphosphate 5-phosphatase activity"/>
    <property type="evidence" value="ECO:0000318"/>
    <property type="project" value="GO_Central"/>
</dbReference>
<dbReference type="SUPFAM" id="SSF56219">
    <property type="entry name" value="DNase I-like"/>
    <property type="match status" value="1"/>
</dbReference>
<accession>A0A0K9NK16</accession>
<evidence type="ECO:0000259" key="3">
    <source>
        <dbReference type="SMART" id="SM00128"/>
    </source>
</evidence>
<dbReference type="InterPro" id="IPR045849">
    <property type="entry name" value="IP5P_plant"/>
</dbReference>
<dbReference type="OrthoDB" id="62798at2759"/>
<evidence type="ECO:0000256" key="1">
    <source>
        <dbReference type="ARBA" id="ARBA00010768"/>
    </source>
</evidence>
<dbReference type="GO" id="GO:0004445">
    <property type="term" value="F:inositol-polyphosphate 5-phosphatase activity"/>
    <property type="evidence" value="ECO:0007669"/>
    <property type="project" value="InterPro"/>
</dbReference>
<sequence length="413" mass="47604">MLRNWVENFCCCYCLEWPSWPRIVIGKWVDLRSDFIAVADGEEEEEGRRLREVRTTSPGVFPVFKIPLPEIHLQSSNFINELRICVGTWNVGGIFPPDDLEIMEWLDSDEPSDVYVLGFQEIVALNVKNVLGSEDTRPVKKWESIICRMLENELPFSKSNSETHNALVSEEIFSESDAQNHDSWEIPGFIRITSKQMMGIFLSIWVRQSLRGHISNVELSTVGVGIMGFVGNKGSVSVSMSIYQTQFCFVCSHLTSGEEIGDQLRRNVDVQEILRRTQFNVSHGISIPRTILDHERIIWLGDLNYRINFSGNEIYQLISTKNWSKLAEMDQLKQELKENHTFEGWEEGVLNFAPTYKYKLNSENYEIAKRFPAWCDRVLSFGNGMKLLSYKRSELCLSDHRPVTAIFSIEVEH</sequence>
<protein>
    <recommendedName>
        <fullName evidence="3">Inositol polyphosphate-related phosphatase domain-containing protein</fullName>
    </recommendedName>
</protein>
<dbReference type="EMBL" id="LFYR01002184">
    <property type="protein sequence ID" value="KMZ56432.1"/>
    <property type="molecule type" value="Genomic_DNA"/>
</dbReference>
<dbReference type="Gene3D" id="3.60.10.10">
    <property type="entry name" value="Endonuclease/exonuclease/phosphatase"/>
    <property type="match status" value="1"/>
</dbReference>
<evidence type="ECO:0000256" key="2">
    <source>
        <dbReference type="ARBA" id="ARBA00022801"/>
    </source>
</evidence>
<dbReference type="Pfam" id="PF22669">
    <property type="entry name" value="Exo_endo_phos2"/>
    <property type="match status" value="1"/>
</dbReference>
<dbReference type="InterPro" id="IPR000300">
    <property type="entry name" value="IPPc"/>
</dbReference>
<name>A0A0K9NK16_ZOSMR</name>
<gene>
    <name evidence="4" type="ORF">ZOSMA_95G00260</name>
</gene>
<dbReference type="OMA" id="SLTIHET"/>
<proteinExistence type="inferred from homology"/>
<dbReference type="PANTHER" id="PTHR45666">
    <property type="entry name" value="TYPE IV INOSITOL POLYPHOSPHATE 5-PHOSPHATASE 9"/>
    <property type="match status" value="1"/>
</dbReference>
<dbReference type="InterPro" id="IPR036691">
    <property type="entry name" value="Endo/exonu/phosph_ase_sf"/>
</dbReference>
<feature type="domain" description="Inositol polyphosphate-related phosphatase" evidence="3">
    <location>
        <begin position="80"/>
        <end position="412"/>
    </location>
</feature>
<dbReference type="STRING" id="29655.A0A0K9NK16"/>
<evidence type="ECO:0000313" key="4">
    <source>
        <dbReference type="EMBL" id="KMZ56432.1"/>
    </source>
</evidence>
<dbReference type="Proteomes" id="UP000036987">
    <property type="component" value="Unassembled WGS sequence"/>
</dbReference>
<reference evidence="5" key="1">
    <citation type="journal article" date="2016" name="Nature">
        <title>The genome of the seagrass Zostera marina reveals angiosperm adaptation to the sea.</title>
        <authorList>
            <person name="Olsen J.L."/>
            <person name="Rouze P."/>
            <person name="Verhelst B."/>
            <person name="Lin Y.-C."/>
            <person name="Bayer T."/>
            <person name="Collen J."/>
            <person name="Dattolo E."/>
            <person name="De Paoli E."/>
            <person name="Dittami S."/>
            <person name="Maumus F."/>
            <person name="Michel G."/>
            <person name="Kersting A."/>
            <person name="Lauritano C."/>
            <person name="Lohaus R."/>
            <person name="Toepel M."/>
            <person name="Tonon T."/>
            <person name="Vanneste K."/>
            <person name="Amirebrahimi M."/>
            <person name="Brakel J."/>
            <person name="Bostroem C."/>
            <person name="Chovatia M."/>
            <person name="Grimwood J."/>
            <person name="Jenkins J.W."/>
            <person name="Jueterbock A."/>
            <person name="Mraz A."/>
            <person name="Stam W.T."/>
            <person name="Tice H."/>
            <person name="Bornberg-Bauer E."/>
            <person name="Green P.J."/>
            <person name="Pearson G.A."/>
            <person name="Procaccini G."/>
            <person name="Duarte C.M."/>
            <person name="Schmutz J."/>
            <person name="Reusch T.B.H."/>
            <person name="Van de Peer Y."/>
        </authorList>
    </citation>
    <scope>NUCLEOTIDE SEQUENCE [LARGE SCALE GENOMIC DNA]</scope>
    <source>
        <strain evidence="5">cv. Finnish</strain>
    </source>
</reference>